<dbReference type="Proteomes" id="UP001250214">
    <property type="component" value="Unassembled WGS sequence"/>
</dbReference>
<gene>
    <name evidence="1" type="ORF">RIF23_02955</name>
</gene>
<accession>A0ABU2H2N9</accession>
<protein>
    <submittedName>
        <fullName evidence="1">TAXI family TRAP transporter solute-binding subunit</fullName>
    </submittedName>
</protein>
<organism evidence="1 2">
    <name type="scientific">Lipingzhangella rawalii</name>
    <dbReference type="NCBI Taxonomy" id="2055835"/>
    <lineage>
        <taxon>Bacteria</taxon>
        <taxon>Bacillati</taxon>
        <taxon>Actinomycetota</taxon>
        <taxon>Actinomycetes</taxon>
        <taxon>Streptosporangiales</taxon>
        <taxon>Nocardiopsidaceae</taxon>
        <taxon>Lipingzhangella</taxon>
    </lineage>
</organism>
<comment type="caution">
    <text evidence="1">The sequence shown here is derived from an EMBL/GenBank/DDBJ whole genome shotgun (WGS) entry which is preliminary data.</text>
</comment>
<reference evidence="2" key="1">
    <citation type="submission" date="2023-07" db="EMBL/GenBank/DDBJ databases">
        <title>Novel species in the genus Lipingzhangella isolated from Sambhar Salt Lake.</title>
        <authorList>
            <person name="Jiya N."/>
            <person name="Kajale S."/>
            <person name="Sharma A."/>
        </authorList>
    </citation>
    <scope>NUCLEOTIDE SEQUENCE [LARGE SCALE GENOMIC DNA]</scope>
    <source>
        <strain evidence="2">LS1_29</strain>
    </source>
</reference>
<dbReference type="PANTHER" id="PTHR42941:SF1">
    <property type="entry name" value="SLL1037 PROTEIN"/>
    <property type="match status" value="1"/>
</dbReference>
<dbReference type="PANTHER" id="PTHR42941">
    <property type="entry name" value="SLL1037 PROTEIN"/>
    <property type="match status" value="1"/>
</dbReference>
<name>A0ABU2H2N9_9ACTN</name>
<evidence type="ECO:0000313" key="2">
    <source>
        <dbReference type="Proteomes" id="UP001250214"/>
    </source>
</evidence>
<sequence>MRDLPVSRRTTLRISALAAVAGLGAEHDSEAATMPAELRLATGPPGAVYRVVGAALAEALEAHFPHMQVHTVPSRASTDNVDLLRAGEVDIGLSSLDAAATAHGAAPSEIRALGRIYDSHLHLVVPASSRVRSLDDVSNRRVSLGARDSGTEFTCQRLLDQAGVDVEVVRLDQADSARALHNGQIDAAFSLTGIPTPAILDLARERRLRLVALPEATDLLARIDPGPYAPGTIPATAYPGLASTPTVAVPNVLLARSRLTVDTARLVTGTVFSRAEAIGANRPEASQINVRTGIATGPLPLHPGAVAWFREQKR</sequence>
<keyword evidence="2" id="KW-1185">Reference proteome</keyword>
<dbReference type="RefSeq" id="WP_310910746.1">
    <property type="nucleotide sequence ID" value="NZ_JAVLVT010000001.1"/>
</dbReference>
<dbReference type="Pfam" id="PF16868">
    <property type="entry name" value="NMT1_3"/>
    <property type="match status" value="1"/>
</dbReference>
<dbReference type="EMBL" id="JAVLVT010000001">
    <property type="protein sequence ID" value="MDS1269252.1"/>
    <property type="molecule type" value="Genomic_DNA"/>
</dbReference>
<dbReference type="InterPro" id="IPR011852">
    <property type="entry name" value="TRAP_TAXI"/>
</dbReference>
<dbReference type="NCBIfam" id="TIGR02122">
    <property type="entry name" value="TRAP_TAXI"/>
    <property type="match status" value="1"/>
</dbReference>
<dbReference type="Gene3D" id="3.40.190.10">
    <property type="entry name" value="Periplasmic binding protein-like II"/>
    <property type="match status" value="2"/>
</dbReference>
<dbReference type="SUPFAM" id="SSF53850">
    <property type="entry name" value="Periplasmic binding protein-like II"/>
    <property type="match status" value="1"/>
</dbReference>
<proteinExistence type="predicted"/>
<evidence type="ECO:0000313" key="1">
    <source>
        <dbReference type="EMBL" id="MDS1269252.1"/>
    </source>
</evidence>